<reference evidence="2" key="1">
    <citation type="submission" date="2021-10" db="EMBL/GenBank/DDBJ databases">
        <title>Melipona bicolor Genome sequencing and assembly.</title>
        <authorList>
            <person name="Araujo N.S."/>
            <person name="Arias M.C."/>
        </authorList>
    </citation>
    <scope>NUCLEOTIDE SEQUENCE</scope>
    <source>
        <strain evidence="2">USP_2M_L1-L4_2017</strain>
        <tissue evidence="2">Whole body</tissue>
    </source>
</reference>
<dbReference type="Proteomes" id="UP001177670">
    <property type="component" value="Unassembled WGS sequence"/>
</dbReference>
<dbReference type="AlphaFoldDB" id="A0AA40KYU7"/>
<evidence type="ECO:0000313" key="2">
    <source>
        <dbReference type="EMBL" id="KAK1137928.1"/>
    </source>
</evidence>
<evidence type="ECO:0000313" key="3">
    <source>
        <dbReference type="Proteomes" id="UP001177670"/>
    </source>
</evidence>
<accession>A0AA40KYU7</accession>
<dbReference type="EMBL" id="JAHYIQ010000001">
    <property type="protein sequence ID" value="KAK1137928.1"/>
    <property type="molecule type" value="Genomic_DNA"/>
</dbReference>
<gene>
    <name evidence="2" type="ORF">K0M31_002420</name>
</gene>
<organism evidence="2 3">
    <name type="scientific">Melipona bicolor</name>
    <dbReference type="NCBI Taxonomy" id="60889"/>
    <lineage>
        <taxon>Eukaryota</taxon>
        <taxon>Metazoa</taxon>
        <taxon>Ecdysozoa</taxon>
        <taxon>Arthropoda</taxon>
        <taxon>Hexapoda</taxon>
        <taxon>Insecta</taxon>
        <taxon>Pterygota</taxon>
        <taxon>Neoptera</taxon>
        <taxon>Endopterygota</taxon>
        <taxon>Hymenoptera</taxon>
        <taxon>Apocrita</taxon>
        <taxon>Aculeata</taxon>
        <taxon>Apoidea</taxon>
        <taxon>Anthophila</taxon>
        <taxon>Apidae</taxon>
        <taxon>Melipona</taxon>
    </lineage>
</organism>
<sequence length="74" mass="8368">MAPKSARQTPGLKMASRRRQNGRKLEKSVRETGTTRRTAADLKQMPTKNEKLLSSLEEFKGEEEVNRQPESAVP</sequence>
<proteinExistence type="predicted"/>
<protein>
    <submittedName>
        <fullName evidence="2">Uncharacterized protein</fullName>
    </submittedName>
</protein>
<feature type="compositionally biased region" description="Basic and acidic residues" evidence="1">
    <location>
        <begin position="57"/>
        <end position="67"/>
    </location>
</feature>
<name>A0AA40KYU7_9HYME</name>
<keyword evidence="3" id="KW-1185">Reference proteome</keyword>
<evidence type="ECO:0000256" key="1">
    <source>
        <dbReference type="SAM" id="MobiDB-lite"/>
    </source>
</evidence>
<comment type="caution">
    <text evidence="2">The sequence shown here is derived from an EMBL/GenBank/DDBJ whole genome shotgun (WGS) entry which is preliminary data.</text>
</comment>
<feature type="region of interest" description="Disordered" evidence="1">
    <location>
        <begin position="1"/>
        <end position="74"/>
    </location>
</feature>
<feature type="compositionally biased region" description="Basic and acidic residues" evidence="1">
    <location>
        <begin position="23"/>
        <end position="40"/>
    </location>
</feature>